<keyword evidence="3 7" id="KW-0378">Hydrolase</keyword>
<evidence type="ECO:0000256" key="1">
    <source>
        <dbReference type="ARBA" id="ARBA00009809"/>
    </source>
</evidence>
<protein>
    <recommendedName>
        <fullName evidence="7">Beta-galactosidase</fullName>
        <ecNumber evidence="7">3.2.1.23</ecNumber>
    </recommendedName>
</protein>
<comment type="catalytic activity">
    <reaction evidence="7">
        <text>Hydrolysis of terminal non-reducing beta-D-galactose residues in beta-D-galactosides.</text>
        <dbReference type="EC" id="3.2.1.23"/>
    </reaction>
</comment>
<accession>A0A482XKV4</accession>
<dbReference type="InterPro" id="IPR026283">
    <property type="entry name" value="B-gal_1-like"/>
</dbReference>
<evidence type="ECO:0000256" key="5">
    <source>
        <dbReference type="ARBA" id="ARBA00023295"/>
    </source>
</evidence>
<dbReference type="InterPro" id="IPR048912">
    <property type="entry name" value="BetaGal1-like_ABD1"/>
</dbReference>
<dbReference type="InterPro" id="IPR019801">
    <property type="entry name" value="Glyco_hydro_35_CS"/>
</dbReference>
<dbReference type="InterPro" id="IPR017853">
    <property type="entry name" value="GH"/>
</dbReference>
<keyword evidence="4" id="KW-0325">Glycoprotein</keyword>
<evidence type="ECO:0000259" key="11">
    <source>
        <dbReference type="Pfam" id="PF21317"/>
    </source>
</evidence>
<dbReference type="PANTHER" id="PTHR23421">
    <property type="entry name" value="BETA-GALACTOSIDASE RELATED"/>
    <property type="match status" value="1"/>
</dbReference>
<feature type="domain" description="Beta-galactosidase 1-like first all-beta" evidence="11">
    <location>
        <begin position="418"/>
        <end position="530"/>
    </location>
</feature>
<keyword evidence="5 7" id="KW-0326">Glycosidase</keyword>
<dbReference type="InterPro" id="IPR001944">
    <property type="entry name" value="Glycoside_Hdrlase_35"/>
</dbReference>
<feature type="active site" description="Proton donor" evidence="6">
    <location>
        <position position="198"/>
    </location>
</feature>
<evidence type="ECO:0000256" key="9">
    <source>
        <dbReference type="SAM" id="SignalP"/>
    </source>
</evidence>
<dbReference type="Gene3D" id="3.20.20.80">
    <property type="entry name" value="Glycosidases"/>
    <property type="match status" value="1"/>
</dbReference>
<feature type="chain" id="PRO_5019809774" description="Beta-galactosidase" evidence="9">
    <location>
        <begin position="24"/>
        <end position="633"/>
    </location>
</feature>
<dbReference type="SMR" id="A0A482XKV4"/>
<evidence type="ECO:0000256" key="2">
    <source>
        <dbReference type="ARBA" id="ARBA00022729"/>
    </source>
</evidence>
<dbReference type="PRINTS" id="PR00742">
    <property type="entry name" value="GLHYDRLASE35"/>
</dbReference>
<dbReference type="SUPFAM" id="SSF49785">
    <property type="entry name" value="Galactose-binding domain-like"/>
    <property type="match status" value="1"/>
</dbReference>
<dbReference type="PROSITE" id="PS01182">
    <property type="entry name" value="GLYCOSYL_HYDROL_F35"/>
    <property type="match status" value="1"/>
</dbReference>
<feature type="domain" description="Glycoside hydrolase 35 catalytic" evidence="10">
    <location>
        <begin position="49"/>
        <end position="372"/>
    </location>
</feature>
<dbReference type="GO" id="GO:0004565">
    <property type="term" value="F:beta-galactosidase activity"/>
    <property type="evidence" value="ECO:0007669"/>
    <property type="project" value="UniProtKB-EC"/>
</dbReference>
<dbReference type="InterPro" id="IPR031330">
    <property type="entry name" value="Gly_Hdrlase_35_cat"/>
</dbReference>
<sequence>MFSSNQLLLIASIFIILPADTWQRQNEATDSASSVEKGRSFRVDYESGQLMKDGEPFRYFSGSIHYFRLPKAYWRDRLLKMKNAGLNAISTYVEWSQHEPTLGVYEFGGDLDLIGFIELAHSLGLLVILRPGPYICAERDLGGYPSWLFTLHPDMILRTSDPNHKNYVKKWLDHLMPKIVPLLYGNGGPIIMVQVENEYGSYFACDREYTEWLRDLFKSYVRDDAVLFTTDGGDSSYLKCGVIPQVLITVDFGPKSNVDYAFNAVKKAGQTKGPFINSEFYPGWLTRWNENFSRVGTEDIVKGIRKLMAYGNNTSFNFYMFFGGTNFGYTAGANCDNSIGYMPQLTSYDYDAPITEAGDLTSKYFSIRDTLKDYTALPSMTDALDVTPKASYGTVKLVKAVSLFDVSPRSPVIANQDPMTFESLNLRNGFVLYTHTLQQSELADPSQLYVPGIRDRAIVLLDKVPVGVLSRFRSIFSIPLMARAGQKLGLLVESQGRVNYGTYMNDTKGIVCKVLLNGRELSGWSMPTYSLDNIQEIESIAQQLDANSHHVKPPAFYTGNFIIEHTGTAIAKDSYLNLQGWGKLGCNSSTFRLTLPVVFAQIRTGHVQVAVILQLGHQFSIFSFQFEYCEYYG</sequence>
<keyword evidence="2 9" id="KW-0732">Signal</keyword>
<dbReference type="EC" id="3.2.1.23" evidence="7"/>
<dbReference type="Proteomes" id="UP000291343">
    <property type="component" value="Unassembled WGS sequence"/>
</dbReference>
<feature type="signal peptide" evidence="9">
    <location>
        <begin position="1"/>
        <end position="23"/>
    </location>
</feature>
<dbReference type="InParanoid" id="A0A482XKV4"/>
<dbReference type="Gene3D" id="2.60.120.260">
    <property type="entry name" value="Galactose-binding domain-like"/>
    <property type="match status" value="2"/>
</dbReference>
<evidence type="ECO:0000259" key="10">
    <source>
        <dbReference type="Pfam" id="PF01301"/>
    </source>
</evidence>
<dbReference type="FunCoup" id="A0A482XKV4">
    <property type="interactions" value="588"/>
</dbReference>
<dbReference type="STRING" id="195883.A0A482XKV4"/>
<dbReference type="EMBL" id="QKKF02006307">
    <property type="protein sequence ID" value="RZF46432.1"/>
    <property type="molecule type" value="Genomic_DNA"/>
</dbReference>
<organism evidence="12 13">
    <name type="scientific">Laodelphax striatellus</name>
    <name type="common">Small brown planthopper</name>
    <name type="synonym">Delphax striatella</name>
    <dbReference type="NCBI Taxonomy" id="195883"/>
    <lineage>
        <taxon>Eukaryota</taxon>
        <taxon>Metazoa</taxon>
        <taxon>Ecdysozoa</taxon>
        <taxon>Arthropoda</taxon>
        <taxon>Hexapoda</taxon>
        <taxon>Insecta</taxon>
        <taxon>Pterygota</taxon>
        <taxon>Neoptera</taxon>
        <taxon>Paraneoptera</taxon>
        <taxon>Hemiptera</taxon>
        <taxon>Auchenorrhyncha</taxon>
        <taxon>Fulgoroidea</taxon>
        <taxon>Delphacidae</taxon>
        <taxon>Criomorphinae</taxon>
        <taxon>Laodelphax</taxon>
    </lineage>
</organism>
<evidence type="ECO:0000256" key="3">
    <source>
        <dbReference type="ARBA" id="ARBA00022801"/>
    </source>
</evidence>
<dbReference type="FunFam" id="3.20.20.80:FF:000017">
    <property type="entry name" value="Beta-galactosidase"/>
    <property type="match status" value="1"/>
</dbReference>
<dbReference type="SUPFAM" id="SSF51445">
    <property type="entry name" value="(Trans)glycosidases"/>
    <property type="match status" value="1"/>
</dbReference>
<dbReference type="InterPro" id="IPR008979">
    <property type="entry name" value="Galactose-bd-like_sf"/>
</dbReference>
<reference evidence="12 13" key="1">
    <citation type="journal article" date="2017" name="Gigascience">
        <title>Genome sequence of the small brown planthopper, Laodelphax striatellus.</title>
        <authorList>
            <person name="Zhu J."/>
            <person name="Jiang F."/>
            <person name="Wang X."/>
            <person name="Yang P."/>
            <person name="Bao Y."/>
            <person name="Zhao W."/>
            <person name="Wang W."/>
            <person name="Lu H."/>
            <person name="Wang Q."/>
            <person name="Cui N."/>
            <person name="Li J."/>
            <person name="Chen X."/>
            <person name="Luo L."/>
            <person name="Yu J."/>
            <person name="Kang L."/>
            <person name="Cui F."/>
        </authorList>
    </citation>
    <scope>NUCLEOTIDE SEQUENCE [LARGE SCALE GENOMIC DNA]</scope>
    <source>
        <strain evidence="12">Lst14</strain>
    </source>
</reference>
<evidence type="ECO:0000256" key="6">
    <source>
        <dbReference type="PIRSR" id="PIRSR006336-1"/>
    </source>
</evidence>
<dbReference type="Pfam" id="PF21317">
    <property type="entry name" value="BetaGal_ABD_1"/>
    <property type="match status" value="1"/>
</dbReference>
<comment type="similarity">
    <text evidence="1 8">Belongs to the glycosyl hydrolase 35 family.</text>
</comment>
<keyword evidence="13" id="KW-1185">Reference proteome</keyword>
<proteinExistence type="inferred from homology"/>
<dbReference type="AlphaFoldDB" id="A0A482XKV4"/>
<dbReference type="PIRSF" id="PIRSF006336">
    <property type="entry name" value="B-gal"/>
    <property type="match status" value="1"/>
</dbReference>
<evidence type="ECO:0000256" key="4">
    <source>
        <dbReference type="ARBA" id="ARBA00023180"/>
    </source>
</evidence>
<comment type="caution">
    <text evidence="12">The sequence shown here is derived from an EMBL/GenBank/DDBJ whole genome shotgun (WGS) entry which is preliminary data.</text>
</comment>
<evidence type="ECO:0000256" key="8">
    <source>
        <dbReference type="RuleBase" id="RU003679"/>
    </source>
</evidence>
<evidence type="ECO:0000313" key="12">
    <source>
        <dbReference type="EMBL" id="RZF46432.1"/>
    </source>
</evidence>
<evidence type="ECO:0000256" key="7">
    <source>
        <dbReference type="RuleBase" id="RU000675"/>
    </source>
</evidence>
<dbReference type="GO" id="GO:0005975">
    <property type="term" value="P:carbohydrate metabolic process"/>
    <property type="evidence" value="ECO:0007669"/>
    <property type="project" value="InterPro"/>
</dbReference>
<dbReference type="Pfam" id="PF01301">
    <property type="entry name" value="Glyco_hydro_35"/>
    <property type="match status" value="1"/>
</dbReference>
<evidence type="ECO:0000313" key="13">
    <source>
        <dbReference type="Proteomes" id="UP000291343"/>
    </source>
</evidence>
<gene>
    <name evidence="12" type="ORF">LSTR_LSTR012507</name>
</gene>
<feature type="active site" description="Nucleophile" evidence="6">
    <location>
        <position position="279"/>
    </location>
</feature>
<dbReference type="OrthoDB" id="1657402at2759"/>
<name>A0A482XKV4_LAOST</name>